<dbReference type="Proteomes" id="UP000499080">
    <property type="component" value="Unassembled WGS sequence"/>
</dbReference>
<comment type="caution">
    <text evidence="1">The sequence shown here is derived from an EMBL/GenBank/DDBJ whole genome shotgun (WGS) entry which is preliminary data.</text>
</comment>
<reference evidence="1 2" key="1">
    <citation type="journal article" date="2019" name="Sci. Rep.">
        <title>Orb-weaving spider Araneus ventricosus genome elucidates the spidroin gene catalogue.</title>
        <authorList>
            <person name="Kono N."/>
            <person name="Nakamura H."/>
            <person name="Ohtoshi R."/>
            <person name="Moran D.A.P."/>
            <person name="Shinohara A."/>
            <person name="Yoshida Y."/>
            <person name="Fujiwara M."/>
            <person name="Mori M."/>
            <person name="Tomita M."/>
            <person name="Arakawa K."/>
        </authorList>
    </citation>
    <scope>NUCLEOTIDE SEQUENCE [LARGE SCALE GENOMIC DNA]</scope>
</reference>
<organism evidence="1 2">
    <name type="scientific">Araneus ventricosus</name>
    <name type="common">Orbweaver spider</name>
    <name type="synonym">Epeira ventricosa</name>
    <dbReference type="NCBI Taxonomy" id="182803"/>
    <lineage>
        <taxon>Eukaryota</taxon>
        <taxon>Metazoa</taxon>
        <taxon>Ecdysozoa</taxon>
        <taxon>Arthropoda</taxon>
        <taxon>Chelicerata</taxon>
        <taxon>Arachnida</taxon>
        <taxon>Araneae</taxon>
        <taxon>Araneomorphae</taxon>
        <taxon>Entelegynae</taxon>
        <taxon>Araneoidea</taxon>
        <taxon>Araneidae</taxon>
        <taxon>Araneus</taxon>
    </lineage>
</organism>
<protein>
    <submittedName>
        <fullName evidence="1">Uncharacterized protein</fullName>
    </submittedName>
</protein>
<keyword evidence="2" id="KW-1185">Reference proteome</keyword>
<accession>A0A4Y2QVX8</accession>
<gene>
    <name evidence="1" type="ORF">AVEN_157246_1</name>
</gene>
<evidence type="ECO:0000313" key="2">
    <source>
        <dbReference type="Proteomes" id="UP000499080"/>
    </source>
</evidence>
<evidence type="ECO:0000313" key="1">
    <source>
        <dbReference type="EMBL" id="GBN67488.1"/>
    </source>
</evidence>
<sequence length="121" mass="14165">MDGNLSGWTTNTDTIRLVTREWEFLFPEIGFPFHTVTTNLRNKDTGFFFYQELKNSCLLLEGMTNGICGKISGHITVESQLWDINRECDRGYLKTSMNRKEKKEGKKVEKQKNIIYFLLVF</sequence>
<name>A0A4Y2QVX8_ARAVE</name>
<dbReference type="AlphaFoldDB" id="A0A4Y2QVX8"/>
<dbReference type="EMBL" id="BGPR01014975">
    <property type="protein sequence ID" value="GBN67488.1"/>
    <property type="molecule type" value="Genomic_DNA"/>
</dbReference>
<proteinExistence type="predicted"/>